<accession>A0A8S5U851</accession>
<reference evidence="1" key="1">
    <citation type="journal article" date="2021" name="Proc. Natl. Acad. Sci. U.S.A.">
        <title>A Catalog of Tens of Thousands of Viruses from Human Metagenomes Reveals Hidden Associations with Chronic Diseases.</title>
        <authorList>
            <person name="Tisza M.J."/>
            <person name="Buck C.B."/>
        </authorList>
    </citation>
    <scope>NUCLEOTIDE SEQUENCE</scope>
    <source>
        <strain evidence="1">CtwIM10</strain>
    </source>
</reference>
<name>A0A8S5U851_9CAUD</name>
<dbReference type="EMBL" id="BK016033">
    <property type="protein sequence ID" value="DAF90648.1"/>
    <property type="molecule type" value="Genomic_DNA"/>
</dbReference>
<evidence type="ECO:0000313" key="1">
    <source>
        <dbReference type="EMBL" id="DAF90648.1"/>
    </source>
</evidence>
<sequence>MGKSVKILIVVVSILVGYAAYDYFTKSNKKKEYTMTVSEIEAVVAVNFNDLMLCKGYAMQGRKKEASDCWLANYEKTKEGTRYDTAVKEIYAMAQEDESKQNDIQFLKIARYIDMNRSASMYILEATKE</sequence>
<proteinExistence type="predicted"/>
<protein>
    <submittedName>
        <fullName evidence="1">Uncharacterized protein</fullName>
    </submittedName>
</protein>
<organism evidence="1">
    <name type="scientific">Siphoviridae sp. ctwIM10</name>
    <dbReference type="NCBI Taxonomy" id="2825728"/>
    <lineage>
        <taxon>Viruses</taxon>
        <taxon>Duplodnaviria</taxon>
        <taxon>Heunggongvirae</taxon>
        <taxon>Uroviricota</taxon>
        <taxon>Caudoviricetes</taxon>
    </lineage>
</organism>